<dbReference type="InterPro" id="IPR002594">
    <property type="entry name" value="GH12"/>
</dbReference>
<evidence type="ECO:0000313" key="5">
    <source>
        <dbReference type="Proteomes" id="UP000307440"/>
    </source>
</evidence>
<keyword evidence="2" id="KW-0624">Polysaccharide degradation</keyword>
<dbReference type="EMBL" id="ML210277">
    <property type="protein sequence ID" value="TFK21132.1"/>
    <property type="molecule type" value="Genomic_DNA"/>
</dbReference>
<keyword evidence="2" id="KW-0326">Glycosidase</keyword>
<organism evidence="4 5">
    <name type="scientific">Coprinopsis marcescibilis</name>
    <name type="common">Agaric fungus</name>
    <name type="synonym">Psathyrella marcescibilis</name>
    <dbReference type="NCBI Taxonomy" id="230819"/>
    <lineage>
        <taxon>Eukaryota</taxon>
        <taxon>Fungi</taxon>
        <taxon>Dikarya</taxon>
        <taxon>Basidiomycota</taxon>
        <taxon>Agaricomycotina</taxon>
        <taxon>Agaricomycetes</taxon>
        <taxon>Agaricomycetidae</taxon>
        <taxon>Agaricales</taxon>
        <taxon>Agaricineae</taxon>
        <taxon>Psathyrellaceae</taxon>
        <taxon>Coprinopsis</taxon>
    </lineage>
</organism>
<sequence length="260" mass="28684">MTWYMPTLTVALAACIVIASSQSIQGADECTSAGGYTLCQNLAEDSGSGFVGEGQGIQMSTHFRSTPSSVEWGTDYEWKVEDFTTVKSFANVESNDAAGLRLDNLPTIAATWNWNYSSRAENMKSAVLFDIWLGHTPERNNGSSHEVQIWLSFTGGAKPIGERNATIYDLAEHDWELWRGTNGTTEVIIFSNPEGEDLSTFNEDMGSFFEYLVDKADIPKASCIQSIQAGTMVFGGRGTFHTSLYTLWIEYPDFEPAFPV</sequence>
<feature type="chain" id="PRO_5023085167" evidence="3">
    <location>
        <begin position="22"/>
        <end position="260"/>
    </location>
</feature>
<dbReference type="InterPro" id="IPR013319">
    <property type="entry name" value="GH11/12"/>
</dbReference>
<evidence type="ECO:0000256" key="2">
    <source>
        <dbReference type="RuleBase" id="RU361163"/>
    </source>
</evidence>
<keyword evidence="2" id="KW-0119">Carbohydrate metabolism</keyword>
<proteinExistence type="inferred from homology"/>
<comment type="similarity">
    <text evidence="1 2">Belongs to the glycosyl hydrolase 12 (cellulase H) family.</text>
</comment>
<dbReference type="GO" id="GO:0000272">
    <property type="term" value="P:polysaccharide catabolic process"/>
    <property type="evidence" value="ECO:0007669"/>
    <property type="project" value="UniProtKB-KW"/>
</dbReference>
<evidence type="ECO:0000313" key="4">
    <source>
        <dbReference type="EMBL" id="TFK21132.1"/>
    </source>
</evidence>
<dbReference type="GO" id="GO:0030246">
    <property type="term" value="F:carbohydrate binding"/>
    <property type="evidence" value="ECO:0007669"/>
    <property type="project" value="UniProtKB-KW"/>
</dbReference>
<reference evidence="4 5" key="1">
    <citation type="journal article" date="2019" name="Nat. Ecol. Evol.">
        <title>Megaphylogeny resolves global patterns of mushroom evolution.</title>
        <authorList>
            <person name="Varga T."/>
            <person name="Krizsan K."/>
            <person name="Foldi C."/>
            <person name="Dima B."/>
            <person name="Sanchez-Garcia M."/>
            <person name="Sanchez-Ramirez S."/>
            <person name="Szollosi G.J."/>
            <person name="Szarkandi J.G."/>
            <person name="Papp V."/>
            <person name="Albert L."/>
            <person name="Andreopoulos W."/>
            <person name="Angelini C."/>
            <person name="Antonin V."/>
            <person name="Barry K.W."/>
            <person name="Bougher N.L."/>
            <person name="Buchanan P."/>
            <person name="Buyck B."/>
            <person name="Bense V."/>
            <person name="Catcheside P."/>
            <person name="Chovatia M."/>
            <person name="Cooper J."/>
            <person name="Damon W."/>
            <person name="Desjardin D."/>
            <person name="Finy P."/>
            <person name="Geml J."/>
            <person name="Haridas S."/>
            <person name="Hughes K."/>
            <person name="Justo A."/>
            <person name="Karasinski D."/>
            <person name="Kautmanova I."/>
            <person name="Kiss B."/>
            <person name="Kocsube S."/>
            <person name="Kotiranta H."/>
            <person name="LaButti K.M."/>
            <person name="Lechner B.E."/>
            <person name="Liimatainen K."/>
            <person name="Lipzen A."/>
            <person name="Lukacs Z."/>
            <person name="Mihaltcheva S."/>
            <person name="Morgado L.N."/>
            <person name="Niskanen T."/>
            <person name="Noordeloos M.E."/>
            <person name="Ohm R.A."/>
            <person name="Ortiz-Santana B."/>
            <person name="Ovrebo C."/>
            <person name="Racz N."/>
            <person name="Riley R."/>
            <person name="Savchenko A."/>
            <person name="Shiryaev A."/>
            <person name="Soop K."/>
            <person name="Spirin V."/>
            <person name="Szebenyi C."/>
            <person name="Tomsovsky M."/>
            <person name="Tulloss R.E."/>
            <person name="Uehling J."/>
            <person name="Grigoriev I.V."/>
            <person name="Vagvolgyi C."/>
            <person name="Papp T."/>
            <person name="Martin F.M."/>
            <person name="Miettinen O."/>
            <person name="Hibbett D.S."/>
            <person name="Nagy L.G."/>
        </authorList>
    </citation>
    <scope>NUCLEOTIDE SEQUENCE [LARGE SCALE GENOMIC DNA]</scope>
    <source>
        <strain evidence="4 5">CBS 121175</strain>
    </source>
</reference>
<gene>
    <name evidence="4" type="ORF">FA15DRAFT_717961</name>
</gene>
<evidence type="ECO:0000256" key="3">
    <source>
        <dbReference type="SAM" id="SignalP"/>
    </source>
</evidence>
<keyword evidence="3" id="KW-0732">Signal</keyword>
<dbReference type="Pfam" id="PF01670">
    <property type="entry name" value="Glyco_hydro_12"/>
    <property type="match status" value="1"/>
</dbReference>
<dbReference type="PANTHER" id="PTHR34002">
    <property type="entry name" value="BLR1656 PROTEIN"/>
    <property type="match status" value="1"/>
</dbReference>
<keyword evidence="2" id="KW-0378">Hydrolase</keyword>
<feature type="signal peptide" evidence="3">
    <location>
        <begin position="1"/>
        <end position="21"/>
    </location>
</feature>
<name>A0A5C3KLS9_COPMA</name>
<dbReference type="STRING" id="230819.A0A5C3KLS9"/>
<dbReference type="InterPro" id="IPR013320">
    <property type="entry name" value="ConA-like_dom_sf"/>
</dbReference>
<dbReference type="SUPFAM" id="SSF49899">
    <property type="entry name" value="Concanavalin A-like lectins/glucanases"/>
    <property type="match status" value="1"/>
</dbReference>
<keyword evidence="5" id="KW-1185">Reference proteome</keyword>
<dbReference type="GO" id="GO:0008810">
    <property type="term" value="F:cellulase activity"/>
    <property type="evidence" value="ECO:0007669"/>
    <property type="project" value="InterPro"/>
</dbReference>
<dbReference type="OrthoDB" id="89349at2759"/>
<dbReference type="AlphaFoldDB" id="A0A5C3KLS9"/>
<accession>A0A5C3KLS9</accession>
<evidence type="ECO:0000256" key="1">
    <source>
        <dbReference type="ARBA" id="ARBA00005519"/>
    </source>
</evidence>
<dbReference type="Gene3D" id="2.60.120.180">
    <property type="match status" value="1"/>
</dbReference>
<dbReference type="PANTHER" id="PTHR34002:SF9">
    <property type="entry name" value="XYLOGLUCAN-SPECIFIC ENDO-BETA-1,4-GLUCANASE A"/>
    <property type="match status" value="1"/>
</dbReference>
<protein>
    <submittedName>
        <fullName evidence="4">Concanavalin A-like lectin/glucanase</fullName>
    </submittedName>
</protein>
<keyword evidence="4" id="KW-0430">Lectin</keyword>
<dbReference type="Proteomes" id="UP000307440">
    <property type="component" value="Unassembled WGS sequence"/>
</dbReference>